<dbReference type="SMART" id="SM00248">
    <property type="entry name" value="ANK"/>
    <property type="match status" value="3"/>
</dbReference>
<sequence>MINSPFHPRSLPDETSNSYPDEPPPPYTPPAASPPPPPQQQQQQQPLIPPPFYSPPTSNTPQPSLYSPPPRNTQPLIPPPFYSPPSAQVRSQLPLRLAPYQESLQLQKLLSRYRWKTYYGPKPRTLTHALRKASLWGDRPFVLSILATYAAEIWGSYHNTCVHEALRGPKPEIAFDILNWFERKSGDIKWVLNSQDKETGVTPLHVAAECGVEVWIVRKLVEMGAELDKQDLIGRTALLMGCRYRRTKVVKGLVEIGAEWMGIMRGDLWERWWEGSKEREMLGGLEGVRGVLKGVLREMGLDGWEEEEERESPRGEDEEELLVGWGGVEQRRGLGGTSEHTEIPREEEIVNVEGDLLAGWGGGVERHESGGGSGSRSSSGQEMTFAHDALLRSITEIMDGSRSQHERGVNWQFIQAAILASNLGEQDPLVRRIVHIQGRLENGNSGIHPGLLGTAEYEAWKADCEALLGEHRRQRERNRLAEVRGLERFGQRRG</sequence>
<dbReference type="InterPro" id="IPR002110">
    <property type="entry name" value="Ankyrin_rpt"/>
</dbReference>
<protein>
    <recommendedName>
        <fullName evidence="5">Ankyrin</fullName>
    </recommendedName>
</protein>
<dbReference type="AlphaFoldDB" id="A0AAN7BQM6"/>
<comment type="caution">
    <text evidence="3">The sequence shown here is derived from an EMBL/GenBank/DDBJ whole genome shotgun (WGS) entry which is preliminary data.</text>
</comment>
<accession>A0AAN7BQM6</accession>
<organism evidence="3 4">
    <name type="scientific">Podospora fimiseda</name>
    <dbReference type="NCBI Taxonomy" id="252190"/>
    <lineage>
        <taxon>Eukaryota</taxon>
        <taxon>Fungi</taxon>
        <taxon>Dikarya</taxon>
        <taxon>Ascomycota</taxon>
        <taxon>Pezizomycotina</taxon>
        <taxon>Sordariomycetes</taxon>
        <taxon>Sordariomycetidae</taxon>
        <taxon>Sordariales</taxon>
        <taxon>Podosporaceae</taxon>
        <taxon>Podospora</taxon>
    </lineage>
</organism>
<dbReference type="PROSITE" id="PS50088">
    <property type="entry name" value="ANK_REPEAT"/>
    <property type="match status" value="1"/>
</dbReference>
<dbReference type="Gene3D" id="1.25.40.20">
    <property type="entry name" value="Ankyrin repeat-containing domain"/>
    <property type="match status" value="1"/>
</dbReference>
<reference evidence="3" key="2">
    <citation type="submission" date="2023-05" db="EMBL/GenBank/DDBJ databases">
        <authorList>
            <consortium name="Lawrence Berkeley National Laboratory"/>
            <person name="Steindorff A."/>
            <person name="Hensen N."/>
            <person name="Bonometti L."/>
            <person name="Westerberg I."/>
            <person name="Brannstrom I.O."/>
            <person name="Guillou S."/>
            <person name="Cros-Aarteil S."/>
            <person name="Calhoun S."/>
            <person name="Haridas S."/>
            <person name="Kuo A."/>
            <person name="Mondo S."/>
            <person name="Pangilinan J."/>
            <person name="Riley R."/>
            <person name="Labutti K."/>
            <person name="Andreopoulos B."/>
            <person name="Lipzen A."/>
            <person name="Chen C."/>
            <person name="Yanf M."/>
            <person name="Daum C."/>
            <person name="Ng V."/>
            <person name="Clum A."/>
            <person name="Ohm R."/>
            <person name="Martin F."/>
            <person name="Silar P."/>
            <person name="Natvig D."/>
            <person name="Lalanne C."/>
            <person name="Gautier V."/>
            <person name="Ament-Velasquez S.L."/>
            <person name="Kruys A."/>
            <person name="Hutchinson M.I."/>
            <person name="Powell A.J."/>
            <person name="Barry K."/>
            <person name="Miller A.N."/>
            <person name="Grigoriev I.V."/>
            <person name="Debuchy R."/>
            <person name="Gladieux P."/>
            <person name="Thoren M.H."/>
            <person name="Johannesson H."/>
        </authorList>
    </citation>
    <scope>NUCLEOTIDE SEQUENCE</scope>
    <source>
        <strain evidence="3">CBS 990.96</strain>
    </source>
</reference>
<feature type="repeat" description="ANK" evidence="1">
    <location>
        <begin position="199"/>
        <end position="232"/>
    </location>
</feature>
<feature type="region of interest" description="Disordered" evidence="2">
    <location>
        <begin position="361"/>
        <end position="382"/>
    </location>
</feature>
<feature type="compositionally biased region" description="Pro residues" evidence="2">
    <location>
        <begin position="66"/>
        <end position="83"/>
    </location>
</feature>
<proteinExistence type="predicted"/>
<evidence type="ECO:0000313" key="4">
    <source>
        <dbReference type="Proteomes" id="UP001301958"/>
    </source>
</evidence>
<feature type="region of interest" description="Disordered" evidence="2">
    <location>
        <begin position="1"/>
        <end position="83"/>
    </location>
</feature>
<keyword evidence="1" id="KW-0040">ANK repeat</keyword>
<evidence type="ECO:0000313" key="3">
    <source>
        <dbReference type="EMBL" id="KAK4227333.1"/>
    </source>
</evidence>
<name>A0AAN7BQM6_9PEZI</name>
<evidence type="ECO:0008006" key="5">
    <source>
        <dbReference type="Google" id="ProtNLM"/>
    </source>
</evidence>
<gene>
    <name evidence="3" type="ORF">QBC38DRAFT_196595</name>
</gene>
<evidence type="ECO:0000256" key="1">
    <source>
        <dbReference type="PROSITE-ProRule" id="PRU00023"/>
    </source>
</evidence>
<dbReference type="Pfam" id="PF12796">
    <property type="entry name" value="Ank_2"/>
    <property type="match status" value="1"/>
</dbReference>
<feature type="compositionally biased region" description="Pro residues" evidence="2">
    <location>
        <begin position="21"/>
        <end position="39"/>
    </location>
</feature>
<feature type="compositionally biased region" description="Polar residues" evidence="2">
    <location>
        <begin position="55"/>
        <end position="65"/>
    </location>
</feature>
<dbReference type="EMBL" id="MU865333">
    <property type="protein sequence ID" value="KAK4227333.1"/>
    <property type="molecule type" value="Genomic_DNA"/>
</dbReference>
<dbReference type="Proteomes" id="UP001301958">
    <property type="component" value="Unassembled WGS sequence"/>
</dbReference>
<dbReference type="SUPFAM" id="SSF48403">
    <property type="entry name" value="Ankyrin repeat"/>
    <property type="match status" value="1"/>
</dbReference>
<keyword evidence="4" id="KW-1185">Reference proteome</keyword>
<dbReference type="InterPro" id="IPR036770">
    <property type="entry name" value="Ankyrin_rpt-contain_sf"/>
</dbReference>
<reference evidence="3" key="1">
    <citation type="journal article" date="2023" name="Mol. Phylogenet. Evol.">
        <title>Genome-scale phylogeny and comparative genomics of the fungal order Sordariales.</title>
        <authorList>
            <person name="Hensen N."/>
            <person name="Bonometti L."/>
            <person name="Westerberg I."/>
            <person name="Brannstrom I.O."/>
            <person name="Guillou S."/>
            <person name="Cros-Aarteil S."/>
            <person name="Calhoun S."/>
            <person name="Haridas S."/>
            <person name="Kuo A."/>
            <person name="Mondo S."/>
            <person name="Pangilinan J."/>
            <person name="Riley R."/>
            <person name="LaButti K."/>
            <person name="Andreopoulos B."/>
            <person name="Lipzen A."/>
            <person name="Chen C."/>
            <person name="Yan M."/>
            <person name="Daum C."/>
            <person name="Ng V."/>
            <person name="Clum A."/>
            <person name="Steindorff A."/>
            <person name="Ohm R.A."/>
            <person name="Martin F."/>
            <person name="Silar P."/>
            <person name="Natvig D.O."/>
            <person name="Lalanne C."/>
            <person name="Gautier V."/>
            <person name="Ament-Velasquez S.L."/>
            <person name="Kruys A."/>
            <person name="Hutchinson M.I."/>
            <person name="Powell A.J."/>
            <person name="Barry K."/>
            <person name="Miller A.N."/>
            <person name="Grigoriev I.V."/>
            <person name="Debuchy R."/>
            <person name="Gladieux P."/>
            <person name="Hiltunen Thoren M."/>
            <person name="Johannesson H."/>
        </authorList>
    </citation>
    <scope>NUCLEOTIDE SEQUENCE</scope>
    <source>
        <strain evidence="3">CBS 990.96</strain>
    </source>
</reference>
<evidence type="ECO:0000256" key="2">
    <source>
        <dbReference type="SAM" id="MobiDB-lite"/>
    </source>
</evidence>
<dbReference type="SUPFAM" id="SSF81995">
    <property type="entry name" value="beta-sandwich domain of Sec23/24"/>
    <property type="match status" value="1"/>
</dbReference>
<dbReference type="PROSITE" id="PS50297">
    <property type="entry name" value="ANK_REP_REGION"/>
    <property type="match status" value="1"/>
</dbReference>